<name>A0ABW2L885_9BACT</name>
<dbReference type="PANTHER" id="PTHR39430:SF1">
    <property type="entry name" value="PROTEASE"/>
    <property type="match status" value="1"/>
</dbReference>
<evidence type="ECO:0000313" key="4">
    <source>
        <dbReference type="Proteomes" id="UP001596472"/>
    </source>
</evidence>
<comment type="caution">
    <text evidence="3">The sequence shown here is derived from an EMBL/GenBank/DDBJ whole genome shotgun (WGS) entry which is preliminary data.</text>
</comment>
<protein>
    <submittedName>
        <fullName evidence="3">CPBP family intramembrane glutamic endopeptidase</fullName>
        <ecNumber evidence="3">3.4.-.-</ecNumber>
    </submittedName>
</protein>
<dbReference type="Pfam" id="PF02517">
    <property type="entry name" value="Rce1-like"/>
    <property type="match status" value="1"/>
</dbReference>
<reference evidence="4" key="1">
    <citation type="journal article" date="2019" name="Int. J. Syst. Evol. Microbiol.">
        <title>The Global Catalogue of Microorganisms (GCM) 10K type strain sequencing project: providing services to taxonomists for standard genome sequencing and annotation.</title>
        <authorList>
            <consortium name="The Broad Institute Genomics Platform"/>
            <consortium name="The Broad Institute Genome Sequencing Center for Infectious Disease"/>
            <person name="Wu L."/>
            <person name="Ma J."/>
        </authorList>
    </citation>
    <scope>NUCLEOTIDE SEQUENCE [LARGE SCALE GENOMIC DNA]</scope>
    <source>
        <strain evidence="4">CGMCC 4.1467</strain>
    </source>
</reference>
<gene>
    <name evidence="3" type="ORF">ACFQY0_15565</name>
</gene>
<feature type="domain" description="CAAX prenyl protease 2/Lysostaphin resistance protein A-like" evidence="2">
    <location>
        <begin position="176"/>
        <end position="293"/>
    </location>
</feature>
<keyword evidence="1" id="KW-0812">Transmembrane</keyword>
<evidence type="ECO:0000313" key="3">
    <source>
        <dbReference type="EMBL" id="MFC7338613.1"/>
    </source>
</evidence>
<dbReference type="PANTHER" id="PTHR39430">
    <property type="entry name" value="MEMBRANE-ASSOCIATED PROTEASE-RELATED"/>
    <property type="match status" value="1"/>
</dbReference>
<feature type="transmembrane region" description="Helical" evidence="1">
    <location>
        <begin position="318"/>
        <end position="340"/>
    </location>
</feature>
<proteinExistence type="predicted"/>
<feature type="transmembrane region" description="Helical" evidence="1">
    <location>
        <begin position="281"/>
        <end position="298"/>
    </location>
</feature>
<feature type="transmembrane region" description="Helical" evidence="1">
    <location>
        <begin position="207"/>
        <end position="223"/>
    </location>
</feature>
<feature type="transmembrane region" description="Helical" evidence="1">
    <location>
        <begin position="177"/>
        <end position="200"/>
    </location>
</feature>
<feature type="transmembrane region" description="Helical" evidence="1">
    <location>
        <begin position="63"/>
        <end position="83"/>
    </location>
</feature>
<dbReference type="EMBL" id="JBHTBS010000008">
    <property type="protein sequence ID" value="MFC7338613.1"/>
    <property type="molecule type" value="Genomic_DNA"/>
</dbReference>
<dbReference type="Proteomes" id="UP001596472">
    <property type="component" value="Unassembled WGS sequence"/>
</dbReference>
<dbReference type="EC" id="3.4.-.-" evidence="3"/>
<evidence type="ECO:0000256" key="1">
    <source>
        <dbReference type="SAM" id="Phobius"/>
    </source>
</evidence>
<evidence type="ECO:0000259" key="2">
    <source>
        <dbReference type="Pfam" id="PF02517"/>
    </source>
</evidence>
<dbReference type="RefSeq" id="WP_379714138.1">
    <property type="nucleotide sequence ID" value="NZ_JBHTBS010000008.1"/>
</dbReference>
<organism evidence="3 4">
    <name type="scientific">Haloferula chungangensis</name>
    <dbReference type="NCBI Taxonomy" id="1048331"/>
    <lineage>
        <taxon>Bacteria</taxon>
        <taxon>Pseudomonadati</taxon>
        <taxon>Verrucomicrobiota</taxon>
        <taxon>Verrucomicrobiia</taxon>
        <taxon>Verrucomicrobiales</taxon>
        <taxon>Verrucomicrobiaceae</taxon>
        <taxon>Haloferula</taxon>
    </lineage>
</organism>
<accession>A0ABW2L885</accession>
<feature type="transmembrane region" description="Helical" evidence="1">
    <location>
        <begin position="9"/>
        <end position="27"/>
    </location>
</feature>
<feature type="transmembrane region" description="Helical" evidence="1">
    <location>
        <begin position="257"/>
        <end position="274"/>
    </location>
</feature>
<keyword evidence="4" id="KW-1185">Reference proteome</keyword>
<sequence>MHSDVLKIFLYVAASLALGAVISPWLYNLGMGLAEVTEGKDTNGVIHWLATHARNAEDNFPRYFDRALLLAAVVLLFPLRSWLRVGREAGRFRDTPWSLRLPDSAVVMDRGQPLRRNPRGVIQGLMGFLLAAGLLLVSGWLMIQAGMFMWRDAATSTSGVPNPVVLDIHWSKALRKAVSAAFVVATIEEVFFRGILLGIFLRAMKPAAAIVALSFLFAFVHFLEPPIGAKVPDPEAVNAGFVLLGQIFSRFADPMTVISRFMVLAAGGVVLAMARWRTASLWLPIGLHAGWVFSYAIFKSATWPTADLPEMARWLVGVSLLEGLFPLMIMVITGFLVAFLTRSSDEAERA</sequence>
<dbReference type="InterPro" id="IPR003675">
    <property type="entry name" value="Rce1/LyrA-like_dom"/>
</dbReference>
<dbReference type="GO" id="GO:0016787">
    <property type="term" value="F:hydrolase activity"/>
    <property type="evidence" value="ECO:0007669"/>
    <property type="project" value="UniProtKB-KW"/>
</dbReference>
<keyword evidence="1" id="KW-1133">Transmembrane helix</keyword>
<keyword evidence="3" id="KW-0378">Hydrolase</keyword>
<keyword evidence="1" id="KW-0472">Membrane</keyword>
<feature type="transmembrane region" description="Helical" evidence="1">
    <location>
        <begin position="120"/>
        <end position="143"/>
    </location>
</feature>